<dbReference type="GO" id="GO:0009507">
    <property type="term" value="C:chloroplast"/>
    <property type="evidence" value="ECO:0007669"/>
    <property type="project" value="UniProtKB-SubCell"/>
</dbReference>
<dbReference type="PANTHER" id="PTHR31846:SF20">
    <property type="entry name" value="CRM-DOMAIN CONTAINING FACTOR CFM2, CHLOROPLASTIC"/>
    <property type="match status" value="1"/>
</dbReference>
<dbReference type="AlphaFoldDB" id="A0A251IX18"/>
<evidence type="ECO:0000256" key="9">
    <source>
        <dbReference type="ARBA" id="ARBA00023274"/>
    </source>
</evidence>
<dbReference type="Gene3D" id="3.30.110.60">
    <property type="entry name" value="YhbY-like"/>
    <property type="match status" value="3"/>
</dbReference>
<feature type="domain" description="CRM" evidence="12">
    <location>
        <begin position="97"/>
        <end position="194"/>
    </location>
</feature>
<keyword evidence="14" id="KW-1185">Reference proteome</keyword>
<dbReference type="PROSITE" id="PS51295">
    <property type="entry name" value="CRM"/>
    <property type="match status" value="3"/>
</dbReference>
<feature type="compositionally biased region" description="Basic and acidic residues" evidence="11">
    <location>
        <begin position="610"/>
        <end position="621"/>
    </location>
</feature>
<keyword evidence="3" id="KW-0934">Plastid</keyword>
<keyword evidence="9" id="KW-0687">Ribonucleoprotein</keyword>
<dbReference type="InterPro" id="IPR035920">
    <property type="entry name" value="YhbY-like_sf"/>
</dbReference>
<gene>
    <name evidence="13" type="ORF">MANES_17G119900</name>
</gene>
<evidence type="ECO:0000256" key="2">
    <source>
        <dbReference type="ARBA" id="ARBA00022528"/>
    </source>
</evidence>
<keyword evidence="8" id="KW-0508">mRNA splicing</keyword>
<dbReference type="SMART" id="SM01103">
    <property type="entry name" value="CRS1_YhbY"/>
    <property type="match status" value="3"/>
</dbReference>
<dbReference type="SUPFAM" id="SSF75471">
    <property type="entry name" value="YhbY-like"/>
    <property type="match status" value="3"/>
</dbReference>
<organism evidence="13 14">
    <name type="scientific">Manihot esculenta</name>
    <name type="common">Cassava</name>
    <name type="synonym">Jatropha manihot</name>
    <dbReference type="NCBI Taxonomy" id="3983"/>
    <lineage>
        <taxon>Eukaryota</taxon>
        <taxon>Viridiplantae</taxon>
        <taxon>Streptophyta</taxon>
        <taxon>Embryophyta</taxon>
        <taxon>Tracheophyta</taxon>
        <taxon>Spermatophyta</taxon>
        <taxon>Magnoliopsida</taxon>
        <taxon>eudicotyledons</taxon>
        <taxon>Gunneridae</taxon>
        <taxon>Pentapetalae</taxon>
        <taxon>rosids</taxon>
        <taxon>fabids</taxon>
        <taxon>Malpighiales</taxon>
        <taxon>Euphorbiaceae</taxon>
        <taxon>Crotonoideae</taxon>
        <taxon>Manihoteae</taxon>
        <taxon>Manihot</taxon>
    </lineage>
</organism>
<evidence type="ECO:0000256" key="4">
    <source>
        <dbReference type="ARBA" id="ARBA00022664"/>
    </source>
</evidence>
<dbReference type="GO" id="GO:0000373">
    <property type="term" value="P:Group II intron splicing"/>
    <property type="evidence" value="ECO:0007669"/>
    <property type="project" value="UniProtKB-ARBA"/>
</dbReference>
<keyword evidence="2" id="KW-0150">Chloroplast</keyword>
<evidence type="ECO:0000256" key="3">
    <source>
        <dbReference type="ARBA" id="ARBA00022640"/>
    </source>
</evidence>
<dbReference type="InterPro" id="IPR001890">
    <property type="entry name" value="RNA-binding_CRM"/>
</dbReference>
<keyword evidence="6 10" id="KW-0694">RNA-binding</keyword>
<proteinExistence type="predicted"/>
<evidence type="ECO:0000256" key="5">
    <source>
        <dbReference type="ARBA" id="ARBA00022737"/>
    </source>
</evidence>
<dbReference type="Proteomes" id="UP000091857">
    <property type="component" value="Chromosome 17"/>
</dbReference>
<evidence type="ECO:0000256" key="6">
    <source>
        <dbReference type="ARBA" id="ARBA00022884"/>
    </source>
</evidence>
<dbReference type="Gramene" id="Manes.17G119900.29.v8.1">
    <property type="protein sequence ID" value="Manes.17G119900.29.v8.1.CDS"/>
    <property type="gene ID" value="Manes.17G119900.v8.1"/>
</dbReference>
<dbReference type="PANTHER" id="PTHR31846">
    <property type="entry name" value="CRS1 / YHBY (CRM) DOMAIN-CONTAINING PROTEIN"/>
    <property type="match status" value="1"/>
</dbReference>
<feature type="compositionally biased region" description="Polar residues" evidence="11">
    <location>
        <begin position="483"/>
        <end position="492"/>
    </location>
</feature>
<accession>A0A251IX18</accession>
<dbReference type="EMBL" id="CM004403">
    <property type="protein sequence ID" value="OAY25792.1"/>
    <property type="molecule type" value="Genomic_DNA"/>
</dbReference>
<dbReference type="Gramene" id="Manes.17G119900.30.v8.1">
    <property type="protein sequence ID" value="Manes.17G119900.30.v8.1.CDS"/>
    <property type="gene ID" value="Manes.17G119900.v8.1"/>
</dbReference>
<dbReference type="FunFam" id="3.30.110.60:FF:000002">
    <property type="entry name" value="CRS2-associated factor 1, chloroplastic"/>
    <property type="match status" value="1"/>
</dbReference>
<keyword evidence="7" id="KW-0809">Transit peptide</keyword>
<keyword evidence="5" id="KW-0677">Repeat</keyword>
<feature type="region of interest" description="Disordered" evidence="11">
    <location>
        <begin position="482"/>
        <end position="508"/>
    </location>
</feature>
<feature type="domain" description="CRM" evidence="12">
    <location>
        <begin position="513"/>
        <end position="612"/>
    </location>
</feature>
<evidence type="ECO:0000256" key="8">
    <source>
        <dbReference type="ARBA" id="ARBA00023187"/>
    </source>
</evidence>
<evidence type="ECO:0000256" key="10">
    <source>
        <dbReference type="PROSITE-ProRule" id="PRU00626"/>
    </source>
</evidence>
<dbReference type="GO" id="GO:0003729">
    <property type="term" value="F:mRNA binding"/>
    <property type="evidence" value="ECO:0007669"/>
    <property type="project" value="InterPro"/>
</dbReference>
<dbReference type="GO" id="GO:0006397">
    <property type="term" value="P:mRNA processing"/>
    <property type="evidence" value="ECO:0007669"/>
    <property type="project" value="UniProtKB-KW"/>
</dbReference>
<dbReference type="GO" id="GO:1990904">
    <property type="term" value="C:ribonucleoprotein complex"/>
    <property type="evidence" value="ECO:0007669"/>
    <property type="project" value="UniProtKB-KW"/>
</dbReference>
<dbReference type="Gramene" id="Manes.17G119900.20.v8.1">
    <property type="protein sequence ID" value="Manes.17G119900.20.v8.1.CDS"/>
    <property type="gene ID" value="Manes.17G119900.v8.1"/>
</dbReference>
<evidence type="ECO:0000259" key="12">
    <source>
        <dbReference type="PROSITE" id="PS51295"/>
    </source>
</evidence>
<dbReference type="EMBL" id="CM004403">
    <property type="protein sequence ID" value="OAY25795.1"/>
    <property type="molecule type" value="Genomic_DNA"/>
</dbReference>
<feature type="compositionally biased region" description="Basic and acidic residues" evidence="11">
    <location>
        <begin position="493"/>
        <end position="506"/>
    </location>
</feature>
<keyword evidence="4" id="KW-0507">mRNA processing</keyword>
<comment type="subcellular location">
    <subcellularLocation>
        <location evidence="1">Plastid</location>
        <location evidence="1">Chloroplast</location>
    </subcellularLocation>
</comment>
<protein>
    <recommendedName>
        <fullName evidence="12">CRM domain-containing protein</fullName>
    </recommendedName>
</protein>
<reference evidence="13 14" key="1">
    <citation type="submission" date="2016-02" db="EMBL/GenBank/DDBJ databases">
        <title>WGS assembly of Manihot esculenta.</title>
        <authorList>
            <person name="Bredeson J.V."/>
            <person name="Prochnik S.E."/>
            <person name="Lyons J.B."/>
            <person name="Schmutz J."/>
            <person name="Grimwood J."/>
            <person name="Vrebalov J."/>
            <person name="Bart R.S."/>
            <person name="Amuge T."/>
            <person name="Ferguson M.E."/>
            <person name="Green R."/>
            <person name="Putnam N."/>
            <person name="Stites J."/>
            <person name="Rounsley S."/>
            <person name="Rokhsar D.S."/>
        </authorList>
    </citation>
    <scope>NUCLEOTIDE SEQUENCE [LARGE SCALE GENOMIC DNA]</scope>
    <source>
        <strain evidence="14">cv. AM560-2</strain>
        <tissue evidence="13">Leaf</tissue>
    </source>
</reference>
<evidence type="ECO:0000256" key="1">
    <source>
        <dbReference type="ARBA" id="ARBA00004229"/>
    </source>
</evidence>
<dbReference type="FunFam" id="3.30.110.60:FF:000003">
    <property type="entry name" value="CRM-domain containing factor CFM3B, chloroplastic"/>
    <property type="match status" value="1"/>
</dbReference>
<evidence type="ECO:0000256" key="11">
    <source>
        <dbReference type="SAM" id="MobiDB-lite"/>
    </source>
</evidence>
<evidence type="ECO:0000313" key="13">
    <source>
        <dbReference type="EMBL" id="OAY25795.1"/>
    </source>
</evidence>
<name>A0A251IX18_MANES</name>
<dbReference type="Gramene" id="Manes.17G119900.18.v8.1">
    <property type="protein sequence ID" value="Manes.17G119900.18.v8.1.CDS"/>
    <property type="gene ID" value="Manes.17G119900.v8.1"/>
</dbReference>
<feature type="region of interest" description="Disordered" evidence="11">
    <location>
        <begin position="610"/>
        <end position="634"/>
    </location>
</feature>
<evidence type="ECO:0000313" key="14">
    <source>
        <dbReference type="Proteomes" id="UP000091857"/>
    </source>
</evidence>
<evidence type="ECO:0000256" key="7">
    <source>
        <dbReference type="ARBA" id="ARBA00022946"/>
    </source>
</evidence>
<feature type="domain" description="CRM" evidence="12">
    <location>
        <begin position="297"/>
        <end position="397"/>
    </location>
</feature>
<dbReference type="Pfam" id="PF01985">
    <property type="entry name" value="CRS1_YhbY"/>
    <property type="match status" value="3"/>
</dbReference>
<sequence>MESCASADGIKSCGLTPTGNIVRPALIQGVGSPNRVRFQMPGEAQLAEESDRLLDGLGPRFTDWWGYDPLPVDADLLPAIVPGYRKPFRLLPYGVNPKLTNDEMTTLKRLGRPLPCHFALGRNRKLQGLASAIVKLWEKCEIAKIAVKKGVQNTNSEMMAEELKWLTGGILLSRDREFIVLYRGKDFLPSAVSSALKKRRKHVIHVDKQRIDHSIAAGEDTKEPEDIKDRTIDSDSRDEFYSAKGQSLNLSSRSNEEAIKRTSIRLSMALEKKAKAEKLLLELENSETPQQPEIDKEGITEEERYMLRKVGLKMKPFLLLGRRGVFDGTIENMHLHWKYRELVKLICKEKDFEAVHEVAQILEAESGGILVAVERVSQGYAIVVYRGKNYRRPPCLRPSSLLNKKEAMKRSLEAQRRESLKLHVLKLTKDINDLKLKLAEDKKAHKVVSFNEVKEDMHEMESAVHPQSDSVIPSYCKEDLEVTGSTKESTANESKESISISREKGENMPSKVIHLSNRDRLMLRKQALKMKKRPVLAVGRSNIVTGVAKVIKAHFEKYPLAIVNVKGRAKGTSVQEVVFQLEQATGGVLVSQEPSKIILYRGWGAFDEPGHKGKKNARDVGNESAGRKGRSRHAVSPELIEAIRLECGLQCDQEQNKLPAEI</sequence>
<dbReference type="InterPro" id="IPR045278">
    <property type="entry name" value="CRS1/CFM2/CFM3"/>
</dbReference>